<dbReference type="EMBL" id="SRLO01000509">
    <property type="protein sequence ID" value="TNN53672.1"/>
    <property type="molecule type" value="Genomic_DNA"/>
</dbReference>
<comment type="caution">
    <text evidence="2">The sequence shown here is derived from an EMBL/GenBank/DDBJ whole genome shotgun (WGS) entry which is preliminary data.</text>
</comment>
<evidence type="ECO:0000256" key="1">
    <source>
        <dbReference type="SAM" id="MobiDB-lite"/>
    </source>
</evidence>
<dbReference type="AlphaFoldDB" id="A0A4Z2GLZ3"/>
<name>A0A4Z2GLZ3_9TELE</name>
<protein>
    <submittedName>
        <fullName evidence="2">Uncharacterized protein</fullName>
    </submittedName>
</protein>
<dbReference type="Proteomes" id="UP000314294">
    <property type="component" value="Unassembled WGS sequence"/>
</dbReference>
<accession>A0A4Z2GLZ3</accession>
<reference evidence="2 3" key="1">
    <citation type="submission" date="2019-03" db="EMBL/GenBank/DDBJ databases">
        <title>First draft genome of Liparis tanakae, snailfish: a comprehensive survey of snailfish specific genes.</title>
        <authorList>
            <person name="Kim W."/>
            <person name="Song I."/>
            <person name="Jeong J.-H."/>
            <person name="Kim D."/>
            <person name="Kim S."/>
            <person name="Ryu S."/>
            <person name="Song J.Y."/>
            <person name="Lee S.K."/>
        </authorList>
    </citation>
    <scope>NUCLEOTIDE SEQUENCE [LARGE SCALE GENOMIC DNA]</scope>
    <source>
        <tissue evidence="2">Muscle</tissue>
    </source>
</reference>
<evidence type="ECO:0000313" key="2">
    <source>
        <dbReference type="EMBL" id="TNN53672.1"/>
    </source>
</evidence>
<feature type="region of interest" description="Disordered" evidence="1">
    <location>
        <begin position="32"/>
        <end position="61"/>
    </location>
</feature>
<proteinExistence type="predicted"/>
<keyword evidence="3" id="KW-1185">Reference proteome</keyword>
<evidence type="ECO:0000313" key="3">
    <source>
        <dbReference type="Proteomes" id="UP000314294"/>
    </source>
</evidence>
<gene>
    <name evidence="2" type="ORF">EYF80_036138</name>
</gene>
<sequence length="223" mass="24452">MQRNDNTRSSWDGEKAVRMRLGFRAKGPWRSRLSWDTSLPDAGVEGKQHGGQAGPAEHPGVEVKRVPVLRPEEVRMLKVVGASELVGRHGEGGVVLREHQVRALVQGPGRRDLSATARTCGCSLMMKPRGPDALTLIAAEAGDHFPVYETSSRSAVFSVAEHHGNRTFCFRGENESFPPPRTCRGELLRMPGTCEKKSPSQRPAARGDVNKGIVLFGRAFDFE</sequence>
<organism evidence="2 3">
    <name type="scientific">Liparis tanakae</name>
    <name type="common">Tanaka's snailfish</name>
    <dbReference type="NCBI Taxonomy" id="230148"/>
    <lineage>
        <taxon>Eukaryota</taxon>
        <taxon>Metazoa</taxon>
        <taxon>Chordata</taxon>
        <taxon>Craniata</taxon>
        <taxon>Vertebrata</taxon>
        <taxon>Euteleostomi</taxon>
        <taxon>Actinopterygii</taxon>
        <taxon>Neopterygii</taxon>
        <taxon>Teleostei</taxon>
        <taxon>Neoteleostei</taxon>
        <taxon>Acanthomorphata</taxon>
        <taxon>Eupercaria</taxon>
        <taxon>Perciformes</taxon>
        <taxon>Cottioidei</taxon>
        <taxon>Cottales</taxon>
        <taxon>Liparidae</taxon>
        <taxon>Liparis</taxon>
    </lineage>
</organism>